<dbReference type="InterPro" id="IPR016166">
    <property type="entry name" value="FAD-bd_PCMH"/>
</dbReference>
<dbReference type="PANTHER" id="PTHR42659:SF2">
    <property type="entry name" value="XANTHINE DEHYDROGENASE SUBUNIT C-RELATED"/>
    <property type="match status" value="1"/>
</dbReference>
<dbReference type="InterPro" id="IPR016167">
    <property type="entry name" value="FAD-bd_PCMH_sub1"/>
</dbReference>
<accession>A0A0F9RJR8</accession>
<evidence type="ECO:0000256" key="2">
    <source>
        <dbReference type="ARBA" id="ARBA00022827"/>
    </source>
</evidence>
<dbReference type="AlphaFoldDB" id="A0A0F9RJR8"/>
<evidence type="ECO:0000256" key="3">
    <source>
        <dbReference type="ARBA" id="ARBA00023002"/>
    </source>
</evidence>
<dbReference type="InterPro" id="IPR036683">
    <property type="entry name" value="CO_DH_flav_C_dom_sf"/>
</dbReference>
<reference evidence="5" key="1">
    <citation type="journal article" date="2015" name="Nature">
        <title>Complex archaea that bridge the gap between prokaryotes and eukaryotes.</title>
        <authorList>
            <person name="Spang A."/>
            <person name="Saw J.H."/>
            <person name="Jorgensen S.L."/>
            <person name="Zaremba-Niedzwiedzka K."/>
            <person name="Martijn J."/>
            <person name="Lind A.E."/>
            <person name="van Eijk R."/>
            <person name="Schleper C."/>
            <person name="Guy L."/>
            <person name="Ettema T.J."/>
        </authorList>
    </citation>
    <scope>NUCLEOTIDE SEQUENCE</scope>
</reference>
<dbReference type="SUPFAM" id="SSF56176">
    <property type="entry name" value="FAD-binding/transporter-associated domain-like"/>
    <property type="match status" value="1"/>
</dbReference>
<dbReference type="InterPro" id="IPR051312">
    <property type="entry name" value="Diverse_Substr_Oxidored"/>
</dbReference>
<proteinExistence type="predicted"/>
<dbReference type="Gene3D" id="3.30.465.10">
    <property type="match status" value="1"/>
</dbReference>
<dbReference type="Gene3D" id="3.30.390.50">
    <property type="entry name" value="CO dehydrogenase flavoprotein, C-terminal domain"/>
    <property type="match status" value="1"/>
</dbReference>
<sequence>MNEVDYIIPKNLEEVFRAVEKKNRKIKFIAGCTNVIPYMREEAISPELLIDLSSLENLDYIREENGIIAIGALTTISKLTASEIIRNQSPILFSAASLLGNPLTRNRATIGGNLADASPAADMVPPLLALEAFVHTKRSEGEGREIFLDKFFLGPNKTVLAEDEIITHITFSKPKDSARGIYIKLGLRNSMAISIVSIALMIEMEGKVCQKARVALGAVSPTPIRVYPLEKNLEEKEIDQKIIQECSVILKEEISPISDIRASAEYRKLATSVLFERAIQKVLNGEKT</sequence>
<dbReference type="Pfam" id="PF00941">
    <property type="entry name" value="FAD_binding_5"/>
    <property type="match status" value="1"/>
</dbReference>
<dbReference type="Gene3D" id="3.30.43.10">
    <property type="entry name" value="Uridine Diphospho-n-acetylenolpyruvylglucosamine Reductase, domain 2"/>
    <property type="match status" value="1"/>
</dbReference>
<gene>
    <name evidence="5" type="ORF">LCGC14_0636330</name>
</gene>
<dbReference type="EMBL" id="LAZR01001134">
    <property type="protein sequence ID" value="KKN50082.1"/>
    <property type="molecule type" value="Genomic_DNA"/>
</dbReference>
<dbReference type="Pfam" id="PF03450">
    <property type="entry name" value="CO_deh_flav_C"/>
    <property type="match status" value="1"/>
</dbReference>
<dbReference type="PROSITE" id="PS51387">
    <property type="entry name" value="FAD_PCMH"/>
    <property type="match status" value="1"/>
</dbReference>
<keyword evidence="3" id="KW-0560">Oxidoreductase</keyword>
<dbReference type="PANTHER" id="PTHR42659">
    <property type="entry name" value="XANTHINE DEHYDROGENASE SUBUNIT C-RELATED"/>
    <property type="match status" value="1"/>
</dbReference>
<protein>
    <recommendedName>
        <fullName evidence="4">FAD-binding PCMH-type domain-containing protein</fullName>
    </recommendedName>
</protein>
<dbReference type="SUPFAM" id="SSF55447">
    <property type="entry name" value="CO dehydrogenase flavoprotein C-terminal domain-like"/>
    <property type="match status" value="1"/>
</dbReference>
<dbReference type="GO" id="GO:0016491">
    <property type="term" value="F:oxidoreductase activity"/>
    <property type="evidence" value="ECO:0007669"/>
    <property type="project" value="UniProtKB-KW"/>
</dbReference>
<organism evidence="5">
    <name type="scientific">marine sediment metagenome</name>
    <dbReference type="NCBI Taxonomy" id="412755"/>
    <lineage>
        <taxon>unclassified sequences</taxon>
        <taxon>metagenomes</taxon>
        <taxon>ecological metagenomes</taxon>
    </lineage>
</organism>
<comment type="caution">
    <text evidence="5">The sequence shown here is derived from an EMBL/GenBank/DDBJ whole genome shotgun (WGS) entry which is preliminary data.</text>
</comment>
<dbReference type="GO" id="GO:0071949">
    <property type="term" value="F:FAD binding"/>
    <property type="evidence" value="ECO:0007669"/>
    <property type="project" value="InterPro"/>
</dbReference>
<dbReference type="InterPro" id="IPR016169">
    <property type="entry name" value="FAD-bd_PCMH_sub2"/>
</dbReference>
<dbReference type="InterPro" id="IPR002346">
    <property type="entry name" value="Mopterin_DH_FAD-bd"/>
</dbReference>
<evidence type="ECO:0000256" key="1">
    <source>
        <dbReference type="ARBA" id="ARBA00022630"/>
    </source>
</evidence>
<keyword evidence="2" id="KW-0274">FAD</keyword>
<keyword evidence="1" id="KW-0285">Flavoprotein</keyword>
<dbReference type="InterPro" id="IPR005107">
    <property type="entry name" value="CO_DH_flav_C"/>
</dbReference>
<evidence type="ECO:0000313" key="5">
    <source>
        <dbReference type="EMBL" id="KKN50082.1"/>
    </source>
</evidence>
<dbReference type="SMART" id="SM01092">
    <property type="entry name" value="CO_deh_flav_C"/>
    <property type="match status" value="1"/>
</dbReference>
<feature type="domain" description="FAD-binding PCMH-type" evidence="4">
    <location>
        <begin position="1"/>
        <end position="176"/>
    </location>
</feature>
<evidence type="ECO:0000259" key="4">
    <source>
        <dbReference type="PROSITE" id="PS51387"/>
    </source>
</evidence>
<dbReference type="InterPro" id="IPR036318">
    <property type="entry name" value="FAD-bd_PCMH-like_sf"/>
</dbReference>
<name>A0A0F9RJR8_9ZZZZ</name>